<keyword evidence="1" id="KW-0813">Transport</keyword>
<dbReference type="AlphaFoldDB" id="A0A2P2CBG1"/>
<organism evidence="1">
    <name type="scientific">metagenome</name>
    <dbReference type="NCBI Taxonomy" id="256318"/>
    <lineage>
        <taxon>unclassified sequences</taxon>
        <taxon>metagenomes</taxon>
    </lineage>
</organism>
<dbReference type="SUPFAM" id="SSF53850">
    <property type="entry name" value="Periplasmic binding protein-like II"/>
    <property type="match status" value="1"/>
</dbReference>
<dbReference type="InterPro" id="IPR050490">
    <property type="entry name" value="Bact_solute-bd_prot1"/>
</dbReference>
<evidence type="ECO:0000313" key="1">
    <source>
        <dbReference type="EMBL" id="CUR59328.1"/>
    </source>
</evidence>
<dbReference type="PANTHER" id="PTHR43649">
    <property type="entry name" value="ARABINOSE-BINDING PROTEIN-RELATED"/>
    <property type="match status" value="1"/>
</dbReference>
<dbReference type="Gene3D" id="3.40.190.10">
    <property type="entry name" value="Periplasmic binding protein-like II"/>
    <property type="match status" value="1"/>
</dbReference>
<keyword evidence="1" id="KW-0762">Sugar transport</keyword>
<dbReference type="Pfam" id="PF13416">
    <property type="entry name" value="SBP_bac_8"/>
    <property type="match status" value="1"/>
</dbReference>
<gene>
    <name evidence="1" type="ORF">NOCA1170178</name>
</gene>
<dbReference type="EMBL" id="CZKB01000009">
    <property type="protein sequence ID" value="CUR59328.1"/>
    <property type="molecule type" value="Genomic_DNA"/>
</dbReference>
<dbReference type="PROSITE" id="PS51257">
    <property type="entry name" value="PROKAR_LIPOPROTEIN"/>
    <property type="match status" value="1"/>
</dbReference>
<proteinExistence type="predicted"/>
<name>A0A2P2CBG1_9ZZZZ</name>
<protein>
    <submittedName>
        <fullName evidence="1">ABC-type sugar transport system, periplasmic component</fullName>
    </submittedName>
</protein>
<dbReference type="InterPro" id="IPR006059">
    <property type="entry name" value="SBP"/>
</dbReference>
<reference evidence="1" key="1">
    <citation type="submission" date="2015-08" db="EMBL/GenBank/DDBJ databases">
        <authorList>
            <person name="Babu N.S."/>
            <person name="Beckwith C.J."/>
            <person name="Beseler K.G."/>
            <person name="Brison A."/>
            <person name="Carone J.V."/>
            <person name="Caskin T.P."/>
            <person name="Diamond M."/>
            <person name="Durham M.E."/>
            <person name="Foxe J.M."/>
            <person name="Go M."/>
            <person name="Henderson B.A."/>
            <person name="Jones I.B."/>
            <person name="McGettigan J.A."/>
            <person name="Micheletti S.J."/>
            <person name="Nasrallah M.E."/>
            <person name="Ortiz D."/>
            <person name="Piller C.R."/>
            <person name="Privatt S.R."/>
            <person name="Schneider S.L."/>
            <person name="Sharp S."/>
            <person name="Smith T.C."/>
            <person name="Stanton J.D."/>
            <person name="Ullery H.E."/>
            <person name="Wilson R.J."/>
            <person name="Serrano M.G."/>
            <person name="Buck G."/>
            <person name="Lee V."/>
            <person name="Wang Y."/>
            <person name="Carvalho R."/>
            <person name="Voegtly L."/>
            <person name="Shi R."/>
            <person name="Duckworth R."/>
            <person name="Johnson A."/>
            <person name="Loviza R."/>
            <person name="Walstead R."/>
            <person name="Shah Z."/>
            <person name="Kiflezghi M."/>
            <person name="Wade K."/>
            <person name="Ball S.L."/>
            <person name="Bradley K.W."/>
            <person name="Asai D.J."/>
            <person name="Bowman C.A."/>
            <person name="Russell D.A."/>
            <person name="Pope W.H."/>
            <person name="Jacobs-Sera D."/>
            <person name="Hendrix R.W."/>
            <person name="Hatfull G.F."/>
        </authorList>
    </citation>
    <scope>NUCLEOTIDE SEQUENCE</scope>
</reference>
<sequence length="429" mass="46633">MRKPTIRRGAALGAAMALVATMTAACGGDGESSADQAELGKDDVLTITTFSDFGYDALIEEWNADPDRPFTVKMTKIADWDPWKQTLTQELQAGHGLTDVVAIEGDAMPQFLAEGASDQFADISDSSLDDRWVEYAYLAGQTADGKQIGYPTDAGPEAFCYRADLFKKAGLPSDREDVEAIFESWDSYFAAGEKLVAELPDTKWYDASGSIAQAMLNQAEFPFQTADNTVDVENPELEEVWDTVTRYSSTLSPRVVQWKEDWTANFTNDGFATMPCPGWMFSNIKSNAPEVEGWDIVNAFPGGGGNWGGSYLAVPAMSEHQEEAKQLASWLTDKDQELAAFEAAGNYPANVEAQQALADDNATDPYFNDAPTAVILADRAAAVEPGHPYKGDKYSDILGLFQTAIQRVDEGASPDESWATFTQAVESLS</sequence>
<accession>A0A2P2CBG1</accession>
<dbReference type="PANTHER" id="PTHR43649:SF32">
    <property type="entry name" value="SUGAR BINDING SECRETED PROTEIN"/>
    <property type="match status" value="1"/>
</dbReference>